<feature type="compositionally biased region" description="Polar residues" evidence="1">
    <location>
        <begin position="1"/>
        <end position="14"/>
    </location>
</feature>
<proteinExistence type="predicted"/>
<feature type="region of interest" description="Disordered" evidence="1">
    <location>
        <begin position="1"/>
        <end position="96"/>
    </location>
</feature>
<feature type="region of interest" description="Disordered" evidence="1">
    <location>
        <begin position="506"/>
        <end position="543"/>
    </location>
</feature>
<feature type="compositionally biased region" description="Acidic residues" evidence="1">
    <location>
        <begin position="515"/>
        <end position="542"/>
    </location>
</feature>
<accession>A0A086PTM7</accession>
<feature type="region of interest" description="Disordered" evidence="1">
    <location>
        <begin position="290"/>
        <end position="333"/>
    </location>
</feature>
<evidence type="ECO:0000313" key="3">
    <source>
        <dbReference type="Proteomes" id="UP000028821"/>
    </source>
</evidence>
<feature type="compositionally biased region" description="Low complexity" evidence="1">
    <location>
        <begin position="299"/>
        <end position="320"/>
    </location>
</feature>
<protein>
    <submittedName>
        <fullName evidence="2">Uncharacterized protein</fullName>
    </submittedName>
</protein>
<gene>
    <name evidence="2" type="ORF">TGMAS_249800</name>
</gene>
<dbReference type="Proteomes" id="UP000028821">
    <property type="component" value="Unassembled WGS sequence"/>
</dbReference>
<sequence length="756" mass="81119">MKAATGLSSTTSRDQTCEEEAPVVREFTRRPGGSNEADISSLDRQALIFADDGRRSEGNEETADEKENPEAGGDPVDPADTTAEEREAGDEEEELSLEDRQRLLAILRKLLLLPKVLASSGDLAPLEKRAGGSSAEAAGTRAPHLERHWNAGEHKARGEATNEEKAEEAGDGKEGEAGTADALSCLVPLSRLGEILVGILGNLFSHSSLFKASLLASSPRKAERLEIPASSASSPLFCRELFECLVDLLLLSEDTRILKETLRAWTAILFNLSRMPHPVLVSLLARAHKEPNEPQGPESSSSSSSSSLSSTSSSSFAASSPLEHAGPRPATSAESDDACAAEAVLSKCLFILRHTLSPDLTAAVAAFLSQLFTFLLSFPFPSALSCSSSSLSCSSSALSSSFSGLLFPSPSAFLRAVRTPAFLALPESSSLSSEAADEASLLVLVLQRCQEFFGGSSRLLPPSRLACLLSQVGSRDAAELDGDEVRSLSAVSRELFQCSLNTHRASTGEQALKEENEENEENEEKEENEENEEDEEEDVEEPENVRGLVDLLLLLDASVVLLEATARETGELSGPEGLSASENANSGALERLLSYSLQVCGKALLSAAQETSLLRVSLLLLLRVASEAPLRRRVEAYVHLMMCSRKGEGVLEKLLLLREEDDLVEDADPLLGILFVAQFAPRHLQKEAKNELLSVAQTHVAAQPAARGVRTPQRGGVGAEERDEVEHEVEGASFQMSDFLDASFLEFLLSVIEDSP</sequence>
<reference evidence="2 3" key="1">
    <citation type="submission" date="2014-04" db="EMBL/GenBank/DDBJ databases">
        <authorList>
            <person name="Sibley D."/>
            <person name="Venepally P."/>
            <person name="Karamycheva S."/>
            <person name="Hadjithomas M."/>
            <person name="Khan A."/>
            <person name="Brunk B."/>
            <person name="Roos D."/>
            <person name="Caler E."/>
            <person name="Lorenzi H."/>
        </authorList>
    </citation>
    <scope>NUCLEOTIDE SEQUENCE [LARGE SCALE GENOMIC DNA]</scope>
    <source>
        <strain evidence="2 3">MAS</strain>
    </source>
</reference>
<dbReference type="EMBL" id="AEXC02002631">
    <property type="protein sequence ID" value="KFH03709.1"/>
    <property type="molecule type" value="Genomic_DNA"/>
</dbReference>
<organism evidence="2 3">
    <name type="scientific">Toxoplasma gondii MAS</name>
    <dbReference type="NCBI Taxonomy" id="943118"/>
    <lineage>
        <taxon>Eukaryota</taxon>
        <taxon>Sar</taxon>
        <taxon>Alveolata</taxon>
        <taxon>Apicomplexa</taxon>
        <taxon>Conoidasida</taxon>
        <taxon>Coccidia</taxon>
        <taxon>Eucoccidiorida</taxon>
        <taxon>Eimeriorina</taxon>
        <taxon>Sarcocystidae</taxon>
        <taxon>Toxoplasma</taxon>
    </lineage>
</organism>
<evidence type="ECO:0000313" key="2">
    <source>
        <dbReference type="EMBL" id="KFH03709.1"/>
    </source>
</evidence>
<feature type="region of interest" description="Disordered" evidence="1">
    <location>
        <begin position="125"/>
        <end position="177"/>
    </location>
</feature>
<name>A0A086PTM7_TOXGO</name>
<feature type="compositionally biased region" description="Basic and acidic residues" evidence="1">
    <location>
        <begin position="143"/>
        <end position="176"/>
    </location>
</feature>
<dbReference type="OrthoDB" id="10501999at2759"/>
<dbReference type="AlphaFoldDB" id="A0A086PTM7"/>
<feature type="compositionally biased region" description="Acidic residues" evidence="1">
    <location>
        <begin position="87"/>
        <end position="96"/>
    </location>
</feature>
<comment type="caution">
    <text evidence="2">The sequence shown here is derived from an EMBL/GenBank/DDBJ whole genome shotgun (WGS) entry which is preliminary data.</text>
</comment>
<evidence type="ECO:0000256" key="1">
    <source>
        <dbReference type="SAM" id="MobiDB-lite"/>
    </source>
</evidence>
<dbReference type="VEuPathDB" id="ToxoDB:TGMAS_249800"/>